<reference evidence="3" key="1">
    <citation type="submission" date="2019-02" db="EMBL/GenBank/DDBJ databases">
        <title>Draft genome sequence of Planktothrix agardhii NIES-905.</title>
        <authorList>
            <person name="Yamaguchi H."/>
            <person name="Suzuki S."/>
            <person name="Kawachi M."/>
        </authorList>
    </citation>
    <scope>NUCLEOTIDE SEQUENCE [LARGE SCALE GENOMIC DNA]</scope>
    <source>
        <strain evidence="3">CCAP 1459/11A</strain>
    </source>
</reference>
<organism evidence="2 3">
    <name type="scientific">Planktothrix agardhii CCAP 1459/11A</name>
    <dbReference type="NCBI Taxonomy" id="282420"/>
    <lineage>
        <taxon>Bacteria</taxon>
        <taxon>Bacillati</taxon>
        <taxon>Cyanobacteriota</taxon>
        <taxon>Cyanophyceae</taxon>
        <taxon>Oscillatoriophycideae</taxon>
        <taxon>Oscillatoriales</taxon>
        <taxon>Microcoleaceae</taxon>
        <taxon>Planktothrix</taxon>
    </lineage>
</organism>
<dbReference type="AlphaFoldDB" id="A0A4P5ZH79"/>
<proteinExistence type="predicted"/>
<dbReference type="InterPro" id="IPR056698">
    <property type="entry name" value="DUF7796"/>
</dbReference>
<dbReference type="Proteomes" id="UP000299794">
    <property type="component" value="Unassembled WGS sequence"/>
</dbReference>
<gene>
    <name evidence="2" type="ORF">PA905_39700</name>
</gene>
<evidence type="ECO:0000313" key="3">
    <source>
        <dbReference type="Proteomes" id="UP000299794"/>
    </source>
</evidence>
<dbReference type="RefSeq" id="WP_141295552.1">
    <property type="nucleotide sequence ID" value="NZ_BJCD01000061.1"/>
</dbReference>
<protein>
    <recommendedName>
        <fullName evidence="1">DUF7796 domain-containing protein</fullName>
    </recommendedName>
</protein>
<evidence type="ECO:0000313" key="2">
    <source>
        <dbReference type="EMBL" id="GDZ95540.1"/>
    </source>
</evidence>
<comment type="caution">
    <text evidence="2">The sequence shown here is derived from an EMBL/GenBank/DDBJ whole genome shotgun (WGS) entry which is preliminary data.</text>
</comment>
<accession>A0A4P5ZH79</accession>
<name>A0A4P5ZH79_PLAAG</name>
<dbReference type="Pfam" id="PF25072">
    <property type="entry name" value="DUF7796"/>
    <property type="match status" value="1"/>
</dbReference>
<sequence length="310" mass="36408">MDDVTLANNITVTEQRPVVCIIGTLRAVDLTYQNLIEKVIQPLNADLMFCVSRMTSEDETTLNKFRSCNIVDICIYEEAKDNYEDFLQGFFSRLTPEKQSEWHKYFDIEGNWLGGIKGRRGSGFHLNFNYLKLLDRLQHFKEIGSEYQRFVITRTDLFWMVEHPPLNLLDSKFIWIPTGENYNGYNDRHAVCSNQNVSDYLSLLEFMLNFKALEYIYNNLDENNLNHERHLKSHLDYCGVKVANFKNVAYLTGDQQDLTNWAPVKTKSVDGVEYAYKYEKELLSSLENMKQFAIDKNWGQMIFEREKESN</sequence>
<dbReference type="EMBL" id="BJCD01000061">
    <property type="protein sequence ID" value="GDZ95540.1"/>
    <property type="molecule type" value="Genomic_DNA"/>
</dbReference>
<evidence type="ECO:0000259" key="1">
    <source>
        <dbReference type="Pfam" id="PF25072"/>
    </source>
</evidence>
<feature type="domain" description="DUF7796" evidence="1">
    <location>
        <begin position="14"/>
        <end position="244"/>
    </location>
</feature>